<dbReference type="Gene3D" id="3.30.70.330">
    <property type="match status" value="1"/>
</dbReference>
<evidence type="ECO:0000313" key="2">
    <source>
        <dbReference type="Proteomes" id="UP000298787"/>
    </source>
</evidence>
<name>A0A4U5VW83_COLLU</name>
<dbReference type="Proteomes" id="UP000298787">
    <property type="component" value="Chromosome 24"/>
</dbReference>
<evidence type="ECO:0000313" key="1">
    <source>
        <dbReference type="EMBL" id="TKS93078.1"/>
    </source>
</evidence>
<dbReference type="InterPro" id="IPR012677">
    <property type="entry name" value="Nucleotide-bd_a/b_plait_sf"/>
</dbReference>
<organism evidence="1 2">
    <name type="scientific">Collichthys lucidus</name>
    <name type="common">Big head croaker</name>
    <name type="synonym">Sciaena lucida</name>
    <dbReference type="NCBI Taxonomy" id="240159"/>
    <lineage>
        <taxon>Eukaryota</taxon>
        <taxon>Metazoa</taxon>
        <taxon>Chordata</taxon>
        <taxon>Craniata</taxon>
        <taxon>Vertebrata</taxon>
        <taxon>Euteleostomi</taxon>
        <taxon>Actinopterygii</taxon>
        <taxon>Neopterygii</taxon>
        <taxon>Teleostei</taxon>
        <taxon>Neoteleostei</taxon>
        <taxon>Acanthomorphata</taxon>
        <taxon>Eupercaria</taxon>
        <taxon>Sciaenidae</taxon>
        <taxon>Collichthys</taxon>
    </lineage>
</organism>
<dbReference type="EMBL" id="CM014101">
    <property type="protein sequence ID" value="TKS93078.1"/>
    <property type="molecule type" value="Genomic_DNA"/>
</dbReference>
<accession>A0A4U5VW83</accession>
<dbReference type="STRING" id="240159.A0A4U5VW83"/>
<protein>
    <submittedName>
        <fullName evidence="1">Uncharacterized protein</fullName>
    </submittedName>
</protein>
<proteinExistence type="predicted"/>
<reference evidence="1 2" key="1">
    <citation type="submission" date="2019-01" db="EMBL/GenBank/DDBJ databases">
        <title>Genome Assembly of Collichthys lucidus.</title>
        <authorList>
            <person name="Cai M."/>
            <person name="Xiao S."/>
        </authorList>
    </citation>
    <scope>NUCLEOTIDE SEQUENCE [LARGE SCALE GENOMIC DNA]</scope>
    <source>
        <strain evidence="1">JT15FE1705JMU</strain>
        <tissue evidence="1">Muscle</tissue>
    </source>
</reference>
<dbReference type="AlphaFoldDB" id="A0A4U5VW83"/>
<sequence length="217" mass="24872">MFIFNSEDYLTIRGKDDIEKAAGHSFLFPTIMLTGLPLENYKHEDVAKLVWDYFPKQNLESLYYNVTVLPLQRRAFVHFPDWTSCGKFLRDHITNAVPVKISNCMLSVHFILEQMNPESSEEKMYKTLMKLSNAGVPEEESLEERLLCVEISETSVDVFKAVMEIVASIATFVNFLPLANRICVEMADSSGVTQVVEKYNTYSPNSFKMSTVKHFET</sequence>
<gene>
    <name evidence="1" type="ORF">D9C73_026935</name>
</gene>
<keyword evidence="2" id="KW-1185">Reference proteome</keyword>